<feature type="region of interest" description="Disordered" evidence="5">
    <location>
        <begin position="466"/>
        <end position="494"/>
    </location>
</feature>
<dbReference type="InterPro" id="IPR038508">
    <property type="entry name" value="ArfGAP_dom_sf"/>
</dbReference>
<dbReference type="PANTHER" id="PTHR46085:SF3">
    <property type="entry name" value="ARF GTPASE ACTIVATING PROTEIN"/>
    <property type="match status" value="1"/>
</dbReference>
<evidence type="ECO:0000256" key="2">
    <source>
        <dbReference type="ARBA" id="ARBA00022771"/>
    </source>
</evidence>
<dbReference type="SUPFAM" id="SSF57863">
    <property type="entry name" value="ArfGap/RecO-like zinc finger"/>
    <property type="match status" value="1"/>
</dbReference>
<feature type="compositionally biased region" description="Polar residues" evidence="5">
    <location>
        <begin position="268"/>
        <end position="279"/>
    </location>
</feature>
<dbReference type="PANTHER" id="PTHR46085">
    <property type="entry name" value="ARFGAP/RECO-RELATED"/>
    <property type="match status" value="1"/>
</dbReference>
<dbReference type="Pfam" id="PF01412">
    <property type="entry name" value="ArfGap"/>
    <property type="match status" value="1"/>
</dbReference>
<dbReference type="PRINTS" id="PR00405">
    <property type="entry name" value="REVINTRACTNG"/>
</dbReference>
<feature type="domain" description="Arf-GAP" evidence="6">
    <location>
        <begin position="12"/>
        <end position="130"/>
    </location>
</feature>
<evidence type="ECO:0000256" key="1">
    <source>
        <dbReference type="ARBA" id="ARBA00022723"/>
    </source>
</evidence>
<keyword evidence="3" id="KW-0862">Zinc</keyword>
<feature type="region of interest" description="Disordered" evidence="5">
    <location>
        <begin position="426"/>
        <end position="446"/>
    </location>
</feature>
<evidence type="ECO:0000256" key="5">
    <source>
        <dbReference type="SAM" id="MobiDB-lite"/>
    </source>
</evidence>
<evidence type="ECO:0000256" key="3">
    <source>
        <dbReference type="ARBA" id="ARBA00022833"/>
    </source>
</evidence>
<feature type="region of interest" description="Disordered" evidence="5">
    <location>
        <begin position="124"/>
        <end position="333"/>
    </location>
</feature>
<gene>
    <name evidence="7" type="ORF">CDL12_27735</name>
</gene>
<sequence>MANRLKEDEKNERIIRNLLKLPENRRCINCNSLGPQYVCTNFSTFVCTTCGGIHREFTHRVKSVSMAKFTPQEVSALQGGGNASAREIYLKEWDPQRNSFPDGSNVERLRDFIKHVYVDRRYTGERNMEKPPRAKMGETEDFSGNRRIDTYPGGSRSPSYDDTLERHRPSPGGRSPAYDQDNRQNSDFKRSPARAEVVNDWRRDDRFGNGGRFEDRNADGGSKPGGRSPDSQRDSDVSSPPVVRPVRDILGENVSPLRVIEPPKATGGKSTDGSAPTQRSASSSSLASPDVNQPEIKVEASFIDFDSVPEPPTTVTASQTQQAGAETSSLQQTASHNNDWANFDSVPEVKVSAAAMNSVESVLSELSITAPTSGSSAPLGNSSTFPSSGSQGSFLDSSFGNTAPASVLPSGSAAVASLGPAPQLANVQGSLPHAPTGGQWQNSKPQQHSLFPEAVLQPVSQLVTPVAGGSASNKPWNPLVPNAHGPPNTSTMQVGQAETNPARESSLNANSAGRKALPEDLFTMNYSYAPSPVPGWYSGYPNIAGIPMQYNAPMVLQQQVLPNFLSVSRSTNPFDVGNEPAPVQASAVC</sequence>
<dbReference type="Proteomes" id="UP000231279">
    <property type="component" value="Unassembled WGS sequence"/>
</dbReference>
<accession>A0A2G9G3P7</accession>
<dbReference type="GO" id="GO:0005096">
    <property type="term" value="F:GTPase activator activity"/>
    <property type="evidence" value="ECO:0007669"/>
    <property type="project" value="InterPro"/>
</dbReference>
<dbReference type="GO" id="GO:0008270">
    <property type="term" value="F:zinc ion binding"/>
    <property type="evidence" value="ECO:0007669"/>
    <property type="project" value="UniProtKB-KW"/>
</dbReference>
<feature type="compositionally biased region" description="Basic and acidic residues" evidence="5">
    <location>
        <begin position="197"/>
        <end position="218"/>
    </location>
</feature>
<dbReference type="InterPro" id="IPR037278">
    <property type="entry name" value="ARFGAP/RecO"/>
</dbReference>
<feature type="compositionally biased region" description="Low complexity" evidence="5">
    <location>
        <begin position="380"/>
        <end position="391"/>
    </location>
</feature>
<feature type="compositionally biased region" description="Basic and acidic residues" evidence="5">
    <location>
        <begin position="180"/>
        <end position="190"/>
    </location>
</feature>
<dbReference type="EMBL" id="NKXS01007376">
    <property type="protein sequence ID" value="PIM99764.1"/>
    <property type="molecule type" value="Genomic_DNA"/>
</dbReference>
<keyword evidence="2 4" id="KW-0863">Zinc-finger</keyword>
<evidence type="ECO:0000313" key="8">
    <source>
        <dbReference type="Proteomes" id="UP000231279"/>
    </source>
</evidence>
<evidence type="ECO:0000313" key="7">
    <source>
        <dbReference type="EMBL" id="PIM99764.1"/>
    </source>
</evidence>
<organism evidence="7 8">
    <name type="scientific">Handroanthus impetiginosus</name>
    <dbReference type="NCBI Taxonomy" id="429701"/>
    <lineage>
        <taxon>Eukaryota</taxon>
        <taxon>Viridiplantae</taxon>
        <taxon>Streptophyta</taxon>
        <taxon>Embryophyta</taxon>
        <taxon>Tracheophyta</taxon>
        <taxon>Spermatophyta</taxon>
        <taxon>Magnoliopsida</taxon>
        <taxon>eudicotyledons</taxon>
        <taxon>Gunneridae</taxon>
        <taxon>Pentapetalae</taxon>
        <taxon>asterids</taxon>
        <taxon>lamiids</taxon>
        <taxon>Lamiales</taxon>
        <taxon>Bignoniaceae</taxon>
        <taxon>Crescentiina</taxon>
        <taxon>Tabebuia alliance</taxon>
        <taxon>Handroanthus</taxon>
    </lineage>
</organism>
<dbReference type="PROSITE" id="PS50115">
    <property type="entry name" value="ARFGAP"/>
    <property type="match status" value="1"/>
</dbReference>
<dbReference type="Gene3D" id="1.10.220.150">
    <property type="entry name" value="Arf GTPase activating protein"/>
    <property type="match status" value="1"/>
</dbReference>
<feature type="region of interest" description="Disordered" evidence="5">
    <location>
        <begin position="370"/>
        <end position="391"/>
    </location>
</feature>
<evidence type="ECO:0000256" key="4">
    <source>
        <dbReference type="PROSITE-ProRule" id="PRU00288"/>
    </source>
</evidence>
<feature type="compositionally biased region" description="Polar residues" evidence="5">
    <location>
        <begin position="313"/>
        <end position="333"/>
    </location>
</feature>
<keyword evidence="8" id="KW-1185">Reference proteome</keyword>
<protein>
    <submittedName>
        <fullName evidence="7">Putative GTPase-activating protein</fullName>
    </submittedName>
</protein>
<dbReference type="AlphaFoldDB" id="A0A2G9G3P7"/>
<name>A0A2G9G3P7_9LAMI</name>
<comment type="caution">
    <text evidence="7">The sequence shown here is derived from an EMBL/GenBank/DDBJ whole genome shotgun (WGS) entry which is preliminary data.</text>
</comment>
<reference evidence="8" key="1">
    <citation type="journal article" date="2018" name="Gigascience">
        <title>Genome assembly of the Pink Ipe (Handroanthus impetiginosus, Bignoniaceae), a highly valued, ecologically keystone Neotropical timber forest tree.</title>
        <authorList>
            <person name="Silva-Junior O.B."/>
            <person name="Grattapaglia D."/>
            <person name="Novaes E."/>
            <person name="Collevatti R.G."/>
        </authorList>
    </citation>
    <scope>NUCLEOTIDE SEQUENCE [LARGE SCALE GENOMIC DNA]</scope>
    <source>
        <strain evidence="8">cv. UFG-1</strain>
    </source>
</reference>
<feature type="compositionally biased region" description="Polar residues" evidence="5">
    <location>
        <begin position="370"/>
        <end position="379"/>
    </location>
</feature>
<dbReference type="FunFam" id="1.10.220.150:FF:000005">
    <property type="entry name" value="Arf-GAP domain and FG repeat-containing protein 1"/>
    <property type="match status" value="1"/>
</dbReference>
<dbReference type="SMART" id="SM00105">
    <property type="entry name" value="ArfGap"/>
    <property type="match status" value="1"/>
</dbReference>
<keyword evidence="1" id="KW-0479">Metal-binding</keyword>
<feature type="compositionally biased region" description="Basic and acidic residues" evidence="5">
    <location>
        <begin position="124"/>
        <end position="149"/>
    </location>
</feature>
<dbReference type="CDD" id="cd08838">
    <property type="entry name" value="ArfGap_AGFG"/>
    <property type="match status" value="1"/>
</dbReference>
<evidence type="ECO:0000259" key="6">
    <source>
        <dbReference type="PROSITE" id="PS50115"/>
    </source>
</evidence>
<dbReference type="OrthoDB" id="6036at2759"/>
<dbReference type="InterPro" id="IPR044820">
    <property type="entry name" value="AGD14-like"/>
</dbReference>
<dbReference type="STRING" id="429701.A0A2G9G3P7"/>
<proteinExistence type="predicted"/>
<dbReference type="InterPro" id="IPR001164">
    <property type="entry name" value="ArfGAP_dom"/>
</dbReference>